<feature type="transmembrane region" description="Helical" evidence="1">
    <location>
        <begin position="78"/>
        <end position="102"/>
    </location>
</feature>
<keyword evidence="3" id="KW-1185">Reference proteome</keyword>
<accession>A0A833V5P9</accession>
<reference evidence="2" key="1">
    <citation type="submission" date="2020-01" db="EMBL/GenBank/DDBJ databases">
        <title>Genome sequence of Kobresia littledalei, the first chromosome-level genome in the family Cyperaceae.</title>
        <authorList>
            <person name="Qu G."/>
        </authorList>
    </citation>
    <scope>NUCLEOTIDE SEQUENCE</scope>
    <source>
        <strain evidence="2">C.B.Clarke</strain>
        <tissue evidence="2">Leaf</tissue>
    </source>
</reference>
<gene>
    <name evidence="2" type="ORF">FCM35_KLT10343</name>
</gene>
<organism evidence="2 3">
    <name type="scientific">Carex littledalei</name>
    <dbReference type="NCBI Taxonomy" id="544730"/>
    <lineage>
        <taxon>Eukaryota</taxon>
        <taxon>Viridiplantae</taxon>
        <taxon>Streptophyta</taxon>
        <taxon>Embryophyta</taxon>
        <taxon>Tracheophyta</taxon>
        <taxon>Spermatophyta</taxon>
        <taxon>Magnoliopsida</taxon>
        <taxon>Liliopsida</taxon>
        <taxon>Poales</taxon>
        <taxon>Cyperaceae</taxon>
        <taxon>Cyperoideae</taxon>
        <taxon>Cariceae</taxon>
        <taxon>Carex</taxon>
        <taxon>Carex subgen. Euthyceras</taxon>
    </lineage>
</organism>
<keyword evidence="1" id="KW-0812">Transmembrane</keyword>
<protein>
    <submittedName>
        <fullName evidence="2">Uncharacterized protein</fullName>
    </submittedName>
</protein>
<evidence type="ECO:0000313" key="3">
    <source>
        <dbReference type="Proteomes" id="UP000623129"/>
    </source>
</evidence>
<dbReference type="EMBL" id="SWLB01000020">
    <property type="protein sequence ID" value="KAF3325272.1"/>
    <property type="molecule type" value="Genomic_DNA"/>
</dbReference>
<evidence type="ECO:0000313" key="2">
    <source>
        <dbReference type="EMBL" id="KAF3325272.1"/>
    </source>
</evidence>
<name>A0A833V5P9_9POAL</name>
<dbReference type="Proteomes" id="UP000623129">
    <property type="component" value="Unassembled WGS sequence"/>
</dbReference>
<keyword evidence="1" id="KW-1133">Transmembrane helix</keyword>
<dbReference type="CDD" id="cd12087">
    <property type="entry name" value="TM_EGFR-like"/>
    <property type="match status" value="1"/>
</dbReference>
<comment type="caution">
    <text evidence="2">The sequence shown here is derived from an EMBL/GenBank/DDBJ whole genome shotgun (WGS) entry which is preliminary data.</text>
</comment>
<keyword evidence="1" id="KW-0472">Membrane</keyword>
<evidence type="ECO:0000256" key="1">
    <source>
        <dbReference type="SAM" id="Phobius"/>
    </source>
</evidence>
<sequence>MLYIISLEVIIVIKHFLGVTNNGGKETNIFYLDFEAKPVIALYWKDELINCSMCEKKWWHRCEFNHKTKRSFCQESQMVLKAGISIGITFLLLLGCFAFFFVRRQSKKKKTFRQKIELFLTSYRVMNSIRKVLCPNCYFWPSISVFRKFGVEMFNSLNKII</sequence>
<proteinExistence type="predicted"/>
<dbReference type="AlphaFoldDB" id="A0A833V5P9"/>